<dbReference type="PANTHER" id="PTHR32344:SF1">
    <property type="entry name" value="U1-TYPE DOMAIN-CONTAINING PROTEIN"/>
    <property type="match status" value="1"/>
</dbReference>
<dbReference type="Proteomes" id="UP001148838">
    <property type="component" value="Unassembled WGS sequence"/>
</dbReference>
<proteinExistence type="predicted"/>
<organism evidence="2 3">
    <name type="scientific">Periplaneta americana</name>
    <name type="common">American cockroach</name>
    <name type="synonym">Blatta americana</name>
    <dbReference type="NCBI Taxonomy" id="6978"/>
    <lineage>
        <taxon>Eukaryota</taxon>
        <taxon>Metazoa</taxon>
        <taxon>Ecdysozoa</taxon>
        <taxon>Arthropoda</taxon>
        <taxon>Hexapoda</taxon>
        <taxon>Insecta</taxon>
        <taxon>Pterygota</taxon>
        <taxon>Neoptera</taxon>
        <taxon>Polyneoptera</taxon>
        <taxon>Dictyoptera</taxon>
        <taxon>Blattodea</taxon>
        <taxon>Blattoidea</taxon>
        <taxon>Blattidae</taxon>
        <taxon>Blattinae</taxon>
        <taxon>Periplaneta</taxon>
    </lineage>
</organism>
<comment type="caution">
    <text evidence="2">The sequence shown here is derived from an EMBL/GenBank/DDBJ whole genome shotgun (WGS) entry which is preliminary data.</text>
</comment>
<evidence type="ECO:0000313" key="2">
    <source>
        <dbReference type="EMBL" id="KAJ4451755.1"/>
    </source>
</evidence>
<dbReference type="EMBL" id="JAJSOF020000001">
    <property type="protein sequence ID" value="KAJ4451755.1"/>
    <property type="molecule type" value="Genomic_DNA"/>
</dbReference>
<feature type="region of interest" description="Disordered" evidence="1">
    <location>
        <begin position="165"/>
        <end position="213"/>
    </location>
</feature>
<dbReference type="InterPro" id="IPR033375">
    <property type="entry name" value="Cggbp1"/>
</dbReference>
<reference evidence="2 3" key="1">
    <citation type="journal article" date="2022" name="Allergy">
        <title>Genome assembly and annotation of Periplaneta americana reveal a comprehensive cockroach allergen profile.</title>
        <authorList>
            <person name="Wang L."/>
            <person name="Xiong Q."/>
            <person name="Saelim N."/>
            <person name="Wang L."/>
            <person name="Nong W."/>
            <person name="Wan A.T."/>
            <person name="Shi M."/>
            <person name="Liu X."/>
            <person name="Cao Q."/>
            <person name="Hui J.H.L."/>
            <person name="Sookrung N."/>
            <person name="Leung T.F."/>
            <person name="Tungtrongchitr A."/>
            <person name="Tsui S.K.W."/>
        </authorList>
    </citation>
    <scope>NUCLEOTIDE SEQUENCE [LARGE SCALE GENOMIC DNA]</scope>
    <source>
        <strain evidence="2">PWHHKU_190912</strain>
    </source>
</reference>
<name>A0ABQ8U3F2_PERAM</name>
<evidence type="ECO:0000256" key="1">
    <source>
        <dbReference type="SAM" id="MobiDB-lite"/>
    </source>
</evidence>
<accession>A0ABQ8U3F2</accession>
<gene>
    <name evidence="2" type="ORF">ANN_03226</name>
</gene>
<dbReference type="PANTHER" id="PTHR32344">
    <property type="entry name" value="U1-TYPE DOMAIN-CONTAINING PROTEIN"/>
    <property type="match status" value="1"/>
</dbReference>
<evidence type="ECO:0000313" key="3">
    <source>
        <dbReference type="Proteomes" id="UP001148838"/>
    </source>
</evidence>
<keyword evidence="3" id="KW-1185">Reference proteome</keyword>
<protein>
    <submittedName>
        <fullName evidence="2">Uncharacterized protein</fullName>
    </submittedName>
</protein>
<sequence length="543" mass="62649">MRILRKASPKSREIAYLTLVRPLMEYGTTCWDPYRIYQINSLERIQYRAAKFVKGKREDGNDTIKELKWETLENRRRKTRITSLYRAHLGQKAWVDITARLEKPTYYGRNDHDFKIKCRKQKTDVHIYQDSDLDYAKADTDHYKNHDKDKDEDYDKAHDIVHDTQHKIQDDKNHNMHHFKDRDADYDKDHDKEYDKDQDHEKDKEKNAKSETKYSSKIKTVVSRYGEKVFSIDEYIVYCKLCDVRVTAEKTFNVEQPVRTEKHKHGIQRIENGKTLQQLMLLGESLQSYSEFCEELCTPFLCAAIPLSKLDYPKLRKFLEKHTRSMGVIWPEGVQHYNVLLFVMDAARYMVKAADSVKALCIVQMVHVTCLAHSYTELQKRFVVNSVRGDPGKTNNPGKENNAYFLEMPTGSAFCYVGEESQPDFAAGTDLSSFYLVREEVSVCLKKIDCFLKIFQDQLTDRPLEIEISKTTAGSDLTNSAVPASSAAEETVNAHSESTTSVMSLSSEIEGIFNTSITLRFSVPVTPKPLTSSARESKSVLLI</sequence>